<dbReference type="RefSeq" id="WP_221228549.1">
    <property type="nucleotide sequence ID" value="NZ_JACIJJ010000004.1"/>
</dbReference>
<organism evidence="1 2">
    <name type="scientific">Sphingomonas yantingensis</name>
    <dbReference type="NCBI Taxonomy" id="1241761"/>
    <lineage>
        <taxon>Bacteria</taxon>
        <taxon>Pseudomonadati</taxon>
        <taxon>Pseudomonadota</taxon>
        <taxon>Alphaproteobacteria</taxon>
        <taxon>Sphingomonadales</taxon>
        <taxon>Sphingomonadaceae</taxon>
        <taxon>Sphingomonas</taxon>
    </lineage>
</organism>
<evidence type="ECO:0000313" key="2">
    <source>
        <dbReference type="Proteomes" id="UP000557739"/>
    </source>
</evidence>
<dbReference type="EMBL" id="JACIJJ010000004">
    <property type="protein sequence ID" value="MBB5699690.1"/>
    <property type="molecule type" value="Genomic_DNA"/>
</dbReference>
<dbReference type="Proteomes" id="UP000557739">
    <property type="component" value="Unassembled WGS sequence"/>
</dbReference>
<accession>A0A7W9EK57</accession>
<proteinExistence type="predicted"/>
<sequence length="119" mass="13764">MQTDYTEPFMRTHSTPFKAAPIAAAFIAASLSACMSSAAQRPSNVREDSRTCERFGSPYGSRAYSDCMLEQQRRRDDKDLRTLEKMRMTSEIAREGQIMADRARRDRCRCNPDRKECRR</sequence>
<keyword evidence="2" id="KW-1185">Reference proteome</keyword>
<gene>
    <name evidence="1" type="ORF">FHR19_003056</name>
</gene>
<evidence type="ECO:0000313" key="1">
    <source>
        <dbReference type="EMBL" id="MBB5699690.1"/>
    </source>
</evidence>
<protein>
    <submittedName>
        <fullName evidence="1">Uncharacterized protein</fullName>
    </submittedName>
</protein>
<reference evidence="1 2" key="1">
    <citation type="submission" date="2020-08" db="EMBL/GenBank/DDBJ databases">
        <title>Genomic Encyclopedia of Type Strains, Phase IV (KMG-IV): sequencing the most valuable type-strain genomes for metagenomic binning, comparative biology and taxonomic classification.</title>
        <authorList>
            <person name="Goeker M."/>
        </authorList>
    </citation>
    <scope>NUCLEOTIDE SEQUENCE [LARGE SCALE GENOMIC DNA]</scope>
    <source>
        <strain evidence="1 2">DSM 27244</strain>
    </source>
</reference>
<name>A0A7W9EK57_9SPHN</name>
<comment type="caution">
    <text evidence="1">The sequence shown here is derived from an EMBL/GenBank/DDBJ whole genome shotgun (WGS) entry which is preliminary data.</text>
</comment>
<dbReference type="AlphaFoldDB" id="A0A7W9EK57"/>